<evidence type="ECO:0000313" key="3">
    <source>
        <dbReference type="Proteomes" id="UP000622890"/>
    </source>
</evidence>
<dbReference type="Proteomes" id="UP000622890">
    <property type="component" value="Unassembled WGS sequence"/>
</dbReference>
<evidence type="ECO:0000313" key="2">
    <source>
        <dbReference type="EMBL" id="MBK4736114.1"/>
    </source>
</evidence>
<keyword evidence="3" id="KW-1185">Reference proteome</keyword>
<feature type="region of interest" description="Disordered" evidence="1">
    <location>
        <begin position="1"/>
        <end position="29"/>
    </location>
</feature>
<dbReference type="EMBL" id="JAEPBG010000006">
    <property type="protein sequence ID" value="MBK4736114.1"/>
    <property type="molecule type" value="Genomic_DNA"/>
</dbReference>
<dbReference type="AlphaFoldDB" id="A0A934SV23"/>
<sequence>MTPTATVRAVDNAPPLMKGQERNLRKKRNDVSSVDGSVYQIVPDLEIAIVNSDVGDIQLHLPARLCPVPLHEMRVGQKLTVSLKGVLALRILQVSLAET</sequence>
<reference evidence="2" key="1">
    <citation type="submission" date="2021-01" db="EMBL/GenBank/DDBJ databases">
        <title>Genome sequence of strain Noviherbaspirillum sp. DKR-6.</title>
        <authorList>
            <person name="Chaudhary D.K."/>
        </authorList>
    </citation>
    <scope>NUCLEOTIDE SEQUENCE</scope>
    <source>
        <strain evidence="2">DKR-6</strain>
    </source>
</reference>
<protein>
    <submittedName>
        <fullName evidence="2">Uncharacterized protein</fullName>
    </submittedName>
</protein>
<name>A0A934SV23_9BURK</name>
<accession>A0A934SV23</accession>
<comment type="caution">
    <text evidence="2">The sequence shown here is derived from an EMBL/GenBank/DDBJ whole genome shotgun (WGS) entry which is preliminary data.</text>
</comment>
<proteinExistence type="predicted"/>
<organism evidence="2 3">
    <name type="scientific">Noviherbaspirillum pedocola</name>
    <dbReference type="NCBI Taxonomy" id="2801341"/>
    <lineage>
        <taxon>Bacteria</taxon>
        <taxon>Pseudomonadati</taxon>
        <taxon>Pseudomonadota</taxon>
        <taxon>Betaproteobacteria</taxon>
        <taxon>Burkholderiales</taxon>
        <taxon>Oxalobacteraceae</taxon>
        <taxon>Noviherbaspirillum</taxon>
    </lineage>
</organism>
<dbReference type="RefSeq" id="WP_200593238.1">
    <property type="nucleotide sequence ID" value="NZ_JAEPBG010000006.1"/>
</dbReference>
<gene>
    <name evidence="2" type="ORF">JJB74_15940</name>
</gene>
<evidence type="ECO:0000256" key="1">
    <source>
        <dbReference type="SAM" id="MobiDB-lite"/>
    </source>
</evidence>